<keyword evidence="20" id="KW-0472">Membrane</keyword>
<dbReference type="InterPro" id="IPR017441">
    <property type="entry name" value="Protein_kinase_ATP_BS"/>
</dbReference>
<keyword evidence="4" id="KW-0723">Serine/threonine-protein kinase</keyword>
<evidence type="ECO:0000256" key="14">
    <source>
        <dbReference type="ARBA" id="ARBA00023157"/>
    </source>
</evidence>
<keyword evidence="6" id="KW-0348">Hemagglutinin</keyword>
<feature type="domain" description="Apple" evidence="24">
    <location>
        <begin position="361"/>
        <end position="446"/>
    </location>
</feature>
<keyword evidence="12 19" id="KW-0067">ATP-binding</keyword>
<comment type="caution">
    <text evidence="18">Lacks conserved residue(s) required for the propagation of feature annotation.</text>
</comment>
<evidence type="ECO:0000256" key="16">
    <source>
        <dbReference type="ARBA" id="ARBA00047899"/>
    </source>
</evidence>
<evidence type="ECO:0000256" key="12">
    <source>
        <dbReference type="ARBA" id="ARBA00022840"/>
    </source>
</evidence>
<proteinExistence type="predicted"/>
<dbReference type="PROSITE" id="PS00108">
    <property type="entry name" value="PROTEIN_KINASE_ST"/>
    <property type="match status" value="1"/>
</dbReference>
<evidence type="ECO:0000256" key="13">
    <source>
        <dbReference type="ARBA" id="ARBA00023035"/>
    </source>
</evidence>
<evidence type="ECO:0000256" key="20">
    <source>
        <dbReference type="SAM" id="Phobius"/>
    </source>
</evidence>
<comment type="catalytic activity">
    <reaction evidence="17">
        <text>L-seryl-[protein] + ATP = O-phospho-L-seryl-[protein] + ADP + H(+)</text>
        <dbReference type="Rhea" id="RHEA:17989"/>
        <dbReference type="Rhea" id="RHEA-COMP:9863"/>
        <dbReference type="Rhea" id="RHEA-COMP:11604"/>
        <dbReference type="ChEBI" id="CHEBI:15378"/>
        <dbReference type="ChEBI" id="CHEBI:29999"/>
        <dbReference type="ChEBI" id="CHEBI:30616"/>
        <dbReference type="ChEBI" id="CHEBI:83421"/>
        <dbReference type="ChEBI" id="CHEBI:456216"/>
        <dbReference type="EC" id="2.7.11.1"/>
    </reaction>
</comment>
<keyword evidence="20" id="KW-0812">Transmembrane</keyword>
<accession>A0A843X3H0</accession>
<evidence type="ECO:0000256" key="15">
    <source>
        <dbReference type="ARBA" id="ARBA00023180"/>
    </source>
</evidence>
<dbReference type="SMART" id="SM00220">
    <property type="entry name" value="S_TKc"/>
    <property type="match status" value="1"/>
</dbReference>
<evidence type="ECO:0000259" key="24">
    <source>
        <dbReference type="PROSITE" id="PS50948"/>
    </source>
</evidence>
<evidence type="ECO:0000256" key="18">
    <source>
        <dbReference type="PROSITE-ProRule" id="PRU00076"/>
    </source>
</evidence>
<keyword evidence="10 19" id="KW-0547">Nucleotide-binding</keyword>
<dbReference type="InterPro" id="IPR000719">
    <property type="entry name" value="Prot_kinase_dom"/>
</dbReference>
<feature type="non-terminal residue" evidence="25">
    <location>
        <position position="1"/>
    </location>
</feature>
<sequence length="918" mass="102069">DQKIKLRIAEEREEEGAKMALLPLFTLLLLLSCFLLCLSLTVDRLNPGESLAINRTLVSDGGTFALGFFTLGASPPRRYLGVWYNNLPGNRTVVWVANREIPFTETSDVVLRLSDYSDLVVTDSAQNVLWSANTTSSTSGGGPAGFLLLTVVLQSTGNVVLQAGNGNIFWQSFDYGGNTGLPSMTLWFDTATSRSNRLLSWKSATDPSPGDFTMGIDPATVQQVILWRNNQTYWRYNPWDGVLYNASYFFIQDSTNEGLSITFTSSNSPLQRVHLDHDGILRILYWSNSSMRWVSLWSNTDSTNACEAYTACGPFGFCNNTGSGRPTCNCLPGHEPRVLSEWNRGNHSAGCARPAVGSERCDQNDVFGSVGAMKLPDKMVYLKQVTSVRDCEGACRSNCSCTAYAHANATNINVTTARCFVWHGDLMDLVQYRASSPGESLHFRLSYSPHSGLGGNHFCFKDGGLMQIEGTCSHRFTNFIANDPPNSDIFYITIYRRPRMRDLDPQIPPNAIGVEHIDAGFDVSNNLWLSNMANLQFRFLEVYGLSYRRGRVIRFIIMPIIGVVLAAILICLAWRYKKTLRGRKGQQMGHHAFISSVTSTKPGKEAGDEDVQSLSFECITAATSNFSDSNKLGEGGFGKVYKGIMSTGEEVAIKRLSKGSSQGQEEFKNEVSLIAKLQHRNLVKLLDSTKQAQLDWEKRFHIIKGIARGLMYLHEDSRFKIVHRDLKASNILLDEDMSPKISDFGIARTFGGNESRCFTNKVVGTYGYMSPEYAMEGHFSVKSDVYSFGVVLLEILSGRRNIIFYHNQVLLNLLNYAWHMWKEDNPMNFLDSSIASTSSPAQVSRCLHVGLLCVQDHANKRPFMSNVVFMLENDTPIQDSPKRPMFMLEAGQDGSEIPRSGSACPSVNDLSITAIQGR</sequence>
<evidence type="ECO:0000256" key="6">
    <source>
        <dbReference type="ARBA" id="ARBA00022546"/>
    </source>
</evidence>
<dbReference type="Pfam" id="PF01453">
    <property type="entry name" value="B_lectin"/>
    <property type="match status" value="1"/>
</dbReference>
<gene>
    <name evidence="25" type="ORF">Taro_045941</name>
</gene>
<dbReference type="SUPFAM" id="SSF51110">
    <property type="entry name" value="alpha-D-mannose-specific plant lectins"/>
    <property type="match status" value="1"/>
</dbReference>
<dbReference type="FunFam" id="1.10.510.10:FF:000060">
    <property type="entry name" value="G-type lectin S-receptor-like serine/threonine-protein kinase"/>
    <property type="match status" value="1"/>
</dbReference>
<dbReference type="InterPro" id="IPR036426">
    <property type="entry name" value="Bulb-type_lectin_dom_sf"/>
</dbReference>
<dbReference type="GO" id="GO:0048544">
    <property type="term" value="P:recognition of pollen"/>
    <property type="evidence" value="ECO:0007669"/>
    <property type="project" value="InterPro"/>
</dbReference>
<dbReference type="SUPFAM" id="SSF56112">
    <property type="entry name" value="Protein kinase-like (PK-like)"/>
    <property type="match status" value="1"/>
</dbReference>
<evidence type="ECO:0000256" key="17">
    <source>
        <dbReference type="ARBA" id="ARBA00048679"/>
    </source>
</evidence>
<evidence type="ECO:0000256" key="7">
    <source>
        <dbReference type="ARBA" id="ARBA00022679"/>
    </source>
</evidence>
<comment type="caution">
    <text evidence="25">The sequence shown here is derived from an EMBL/GenBank/DDBJ whole genome shotgun (WGS) entry which is preliminary data.</text>
</comment>
<evidence type="ECO:0000256" key="1">
    <source>
        <dbReference type="ARBA" id="ARBA00004251"/>
    </source>
</evidence>
<keyword evidence="13" id="KW-0465">Mannose-binding</keyword>
<keyword evidence="11" id="KW-0418">Kinase</keyword>
<dbReference type="AlphaFoldDB" id="A0A843X3H0"/>
<dbReference type="InterPro" id="IPR003609">
    <property type="entry name" value="Pan_app"/>
</dbReference>
<evidence type="ECO:0000313" key="26">
    <source>
        <dbReference type="Proteomes" id="UP000652761"/>
    </source>
</evidence>
<evidence type="ECO:0000259" key="23">
    <source>
        <dbReference type="PROSITE" id="PS50927"/>
    </source>
</evidence>
<dbReference type="GO" id="GO:0005886">
    <property type="term" value="C:plasma membrane"/>
    <property type="evidence" value="ECO:0007669"/>
    <property type="project" value="UniProtKB-SubCell"/>
</dbReference>
<dbReference type="PIRSF" id="PIRSF000641">
    <property type="entry name" value="SRK"/>
    <property type="match status" value="1"/>
</dbReference>
<protein>
    <recommendedName>
        <fullName evidence="2">non-specific serine/threonine protein kinase</fullName>
        <ecNumber evidence="2">2.7.11.1</ecNumber>
    </recommendedName>
</protein>
<keyword evidence="20" id="KW-1133">Transmembrane helix</keyword>
<keyword evidence="8" id="KW-0732">Signal</keyword>
<dbReference type="PROSITE" id="PS00107">
    <property type="entry name" value="PROTEIN_KINASE_ATP"/>
    <property type="match status" value="1"/>
</dbReference>
<dbReference type="PANTHER" id="PTHR27002">
    <property type="entry name" value="RECEPTOR-LIKE SERINE/THREONINE-PROTEIN KINASE SD1-8"/>
    <property type="match status" value="1"/>
</dbReference>
<feature type="domain" description="EGF-like" evidence="22">
    <location>
        <begin position="302"/>
        <end position="341"/>
    </location>
</feature>
<feature type="domain" description="Bulb-type lectin" evidence="23">
    <location>
        <begin position="42"/>
        <end position="174"/>
    </location>
</feature>
<dbReference type="GO" id="GO:0005524">
    <property type="term" value="F:ATP binding"/>
    <property type="evidence" value="ECO:0007669"/>
    <property type="project" value="UniProtKB-UniRule"/>
</dbReference>
<dbReference type="Pfam" id="PF08276">
    <property type="entry name" value="PAN_2"/>
    <property type="match status" value="1"/>
</dbReference>
<dbReference type="PROSITE" id="PS50026">
    <property type="entry name" value="EGF_3"/>
    <property type="match status" value="1"/>
</dbReference>
<keyword evidence="13" id="KW-0430">Lectin</keyword>
<evidence type="ECO:0000256" key="2">
    <source>
        <dbReference type="ARBA" id="ARBA00012513"/>
    </source>
</evidence>
<dbReference type="PROSITE" id="PS50948">
    <property type="entry name" value="PAN"/>
    <property type="match status" value="1"/>
</dbReference>
<dbReference type="InterPro" id="IPR024171">
    <property type="entry name" value="SRK-like_kinase"/>
</dbReference>
<dbReference type="Pfam" id="PF00069">
    <property type="entry name" value="Pkinase"/>
    <property type="match status" value="2"/>
</dbReference>
<dbReference type="Pfam" id="PF00954">
    <property type="entry name" value="S_locus_glycop"/>
    <property type="match status" value="1"/>
</dbReference>
<evidence type="ECO:0000256" key="11">
    <source>
        <dbReference type="ARBA" id="ARBA00022777"/>
    </source>
</evidence>
<dbReference type="EC" id="2.7.11.1" evidence="2"/>
<evidence type="ECO:0000256" key="19">
    <source>
        <dbReference type="PROSITE-ProRule" id="PRU10141"/>
    </source>
</evidence>
<evidence type="ECO:0000256" key="9">
    <source>
        <dbReference type="ARBA" id="ARBA00022737"/>
    </source>
</evidence>
<keyword evidence="15" id="KW-0325">Glycoprotein</keyword>
<dbReference type="Gene3D" id="1.10.510.10">
    <property type="entry name" value="Transferase(Phosphotransferase) domain 1"/>
    <property type="match status" value="2"/>
</dbReference>
<feature type="transmembrane region" description="Helical" evidence="20">
    <location>
        <begin position="552"/>
        <end position="574"/>
    </location>
</feature>
<dbReference type="SMART" id="SM00108">
    <property type="entry name" value="B_lectin"/>
    <property type="match status" value="1"/>
</dbReference>
<comment type="catalytic activity">
    <reaction evidence="16">
        <text>L-threonyl-[protein] + ATP = O-phospho-L-threonyl-[protein] + ADP + H(+)</text>
        <dbReference type="Rhea" id="RHEA:46608"/>
        <dbReference type="Rhea" id="RHEA-COMP:11060"/>
        <dbReference type="Rhea" id="RHEA-COMP:11605"/>
        <dbReference type="ChEBI" id="CHEBI:15378"/>
        <dbReference type="ChEBI" id="CHEBI:30013"/>
        <dbReference type="ChEBI" id="CHEBI:30616"/>
        <dbReference type="ChEBI" id="CHEBI:61977"/>
        <dbReference type="ChEBI" id="CHEBI:456216"/>
        <dbReference type="EC" id="2.7.11.1"/>
    </reaction>
</comment>
<organism evidence="25 26">
    <name type="scientific">Colocasia esculenta</name>
    <name type="common">Wild taro</name>
    <name type="synonym">Arum esculentum</name>
    <dbReference type="NCBI Taxonomy" id="4460"/>
    <lineage>
        <taxon>Eukaryota</taxon>
        <taxon>Viridiplantae</taxon>
        <taxon>Streptophyta</taxon>
        <taxon>Embryophyta</taxon>
        <taxon>Tracheophyta</taxon>
        <taxon>Spermatophyta</taxon>
        <taxon>Magnoliopsida</taxon>
        <taxon>Liliopsida</taxon>
        <taxon>Araceae</taxon>
        <taxon>Aroideae</taxon>
        <taxon>Colocasieae</taxon>
        <taxon>Colocasia</taxon>
    </lineage>
</organism>
<dbReference type="PROSITE" id="PS50927">
    <property type="entry name" value="BULB_LECTIN"/>
    <property type="match status" value="1"/>
</dbReference>
<dbReference type="InterPro" id="IPR000742">
    <property type="entry name" value="EGF"/>
</dbReference>
<keyword evidence="5 18" id="KW-0245">EGF-like domain</keyword>
<evidence type="ECO:0000259" key="22">
    <source>
        <dbReference type="PROSITE" id="PS50026"/>
    </source>
</evidence>
<evidence type="ECO:0000256" key="3">
    <source>
        <dbReference type="ARBA" id="ARBA00022475"/>
    </source>
</evidence>
<evidence type="ECO:0000256" key="4">
    <source>
        <dbReference type="ARBA" id="ARBA00022527"/>
    </source>
</evidence>
<dbReference type="InterPro" id="IPR008271">
    <property type="entry name" value="Ser/Thr_kinase_AS"/>
</dbReference>
<dbReference type="CDD" id="cd01098">
    <property type="entry name" value="PAN_AP_plant"/>
    <property type="match status" value="1"/>
</dbReference>
<dbReference type="Proteomes" id="UP000652761">
    <property type="component" value="Unassembled WGS sequence"/>
</dbReference>
<keyword evidence="3" id="KW-1003">Cell membrane</keyword>
<evidence type="ECO:0000256" key="10">
    <source>
        <dbReference type="ARBA" id="ARBA00022741"/>
    </source>
</evidence>
<dbReference type="GO" id="GO:0005537">
    <property type="term" value="F:D-mannose binding"/>
    <property type="evidence" value="ECO:0007669"/>
    <property type="project" value="UniProtKB-KW"/>
</dbReference>
<dbReference type="EMBL" id="NMUH01005532">
    <property type="protein sequence ID" value="MQM13021.1"/>
    <property type="molecule type" value="Genomic_DNA"/>
</dbReference>
<dbReference type="InterPro" id="IPR011009">
    <property type="entry name" value="Kinase-like_dom_sf"/>
</dbReference>
<keyword evidence="7" id="KW-0808">Transferase</keyword>
<dbReference type="Gene3D" id="2.90.10.10">
    <property type="entry name" value="Bulb-type lectin domain"/>
    <property type="match status" value="1"/>
</dbReference>
<name>A0A843X3H0_COLES</name>
<dbReference type="PANTHER" id="PTHR27002:SF181">
    <property type="entry name" value="RECEPTOR-LIKE SERINE_THREONINE-PROTEIN KINASE"/>
    <property type="match status" value="1"/>
</dbReference>
<dbReference type="GO" id="GO:0051707">
    <property type="term" value="P:response to other organism"/>
    <property type="evidence" value="ECO:0007669"/>
    <property type="project" value="UniProtKB-ARBA"/>
</dbReference>
<evidence type="ECO:0000256" key="5">
    <source>
        <dbReference type="ARBA" id="ARBA00022536"/>
    </source>
</evidence>
<comment type="subcellular location">
    <subcellularLocation>
        <location evidence="1">Cell membrane</location>
        <topology evidence="1">Single-pass type I membrane protein</topology>
    </subcellularLocation>
</comment>
<keyword evidence="14" id="KW-1015">Disulfide bond</keyword>
<dbReference type="InterPro" id="IPR000858">
    <property type="entry name" value="S_locus_glycoprot_dom"/>
</dbReference>
<evidence type="ECO:0000256" key="8">
    <source>
        <dbReference type="ARBA" id="ARBA00022729"/>
    </source>
</evidence>
<dbReference type="CDD" id="cd00028">
    <property type="entry name" value="B_lectin"/>
    <property type="match status" value="1"/>
</dbReference>
<feature type="domain" description="Protein kinase" evidence="21">
    <location>
        <begin position="626"/>
        <end position="886"/>
    </location>
</feature>
<dbReference type="InterPro" id="IPR001480">
    <property type="entry name" value="Bulb-type_lectin_dom"/>
</dbReference>
<dbReference type="OrthoDB" id="4062651at2759"/>
<dbReference type="GO" id="GO:0004674">
    <property type="term" value="F:protein serine/threonine kinase activity"/>
    <property type="evidence" value="ECO:0007669"/>
    <property type="project" value="UniProtKB-KW"/>
</dbReference>
<evidence type="ECO:0000313" key="25">
    <source>
        <dbReference type="EMBL" id="MQM13021.1"/>
    </source>
</evidence>
<feature type="binding site" evidence="19">
    <location>
        <position position="654"/>
    </location>
    <ligand>
        <name>ATP</name>
        <dbReference type="ChEBI" id="CHEBI:30616"/>
    </ligand>
</feature>
<keyword evidence="26" id="KW-1185">Reference proteome</keyword>
<reference evidence="25" key="1">
    <citation type="submission" date="2017-07" db="EMBL/GenBank/DDBJ databases">
        <title>Taro Niue Genome Assembly and Annotation.</title>
        <authorList>
            <person name="Atibalentja N."/>
            <person name="Keating K."/>
            <person name="Fields C.J."/>
        </authorList>
    </citation>
    <scope>NUCLEOTIDE SEQUENCE</scope>
    <source>
        <strain evidence="25">Niue_2</strain>
        <tissue evidence="25">Leaf</tissue>
    </source>
</reference>
<feature type="transmembrane region" description="Helical" evidence="20">
    <location>
        <begin position="21"/>
        <end position="42"/>
    </location>
</feature>
<evidence type="ECO:0000259" key="21">
    <source>
        <dbReference type="PROSITE" id="PS50011"/>
    </source>
</evidence>
<keyword evidence="9" id="KW-0677">Repeat</keyword>
<dbReference type="PROSITE" id="PS50011">
    <property type="entry name" value="PROTEIN_KINASE_DOM"/>
    <property type="match status" value="1"/>
</dbReference>